<evidence type="ECO:0000313" key="2">
    <source>
        <dbReference type="Proteomes" id="UP000198211"/>
    </source>
</evidence>
<evidence type="ECO:0000313" key="1">
    <source>
        <dbReference type="EMBL" id="OWZ20812.1"/>
    </source>
</evidence>
<dbReference type="Proteomes" id="UP000198211">
    <property type="component" value="Unassembled WGS sequence"/>
</dbReference>
<protein>
    <submittedName>
        <fullName evidence="1">Uncharacterized protein</fullName>
    </submittedName>
</protein>
<reference evidence="2" key="1">
    <citation type="submission" date="2017-03" db="EMBL/GenBank/DDBJ databases">
        <title>Phytopthora megakarya and P. palmivora, two closely related causual agents of cacao black pod achieved similar genome size and gene model numbers by different mechanisms.</title>
        <authorList>
            <person name="Ali S."/>
            <person name="Shao J."/>
            <person name="Larry D.J."/>
            <person name="Kronmiller B."/>
            <person name="Shen D."/>
            <person name="Strem M.D."/>
            <person name="Melnick R.L."/>
            <person name="Guiltinan M.J."/>
            <person name="Tyler B.M."/>
            <person name="Meinhardt L.W."/>
            <person name="Bailey B.A."/>
        </authorList>
    </citation>
    <scope>NUCLEOTIDE SEQUENCE [LARGE SCALE GENOMIC DNA]</scope>
    <source>
        <strain evidence="2">zdho120</strain>
    </source>
</reference>
<comment type="caution">
    <text evidence="1">The sequence shown here is derived from an EMBL/GenBank/DDBJ whole genome shotgun (WGS) entry which is preliminary data.</text>
</comment>
<organism evidence="1 2">
    <name type="scientific">Phytophthora megakarya</name>
    <dbReference type="NCBI Taxonomy" id="4795"/>
    <lineage>
        <taxon>Eukaryota</taxon>
        <taxon>Sar</taxon>
        <taxon>Stramenopiles</taxon>
        <taxon>Oomycota</taxon>
        <taxon>Peronosporomycetes</taxon>
        <taxon>Peronosporales</taxon>
        <taxon>Peronosporaceae</taxon>
        <taxon>Phytophthora</taxon>
    </lineage>
</organism>
<name>A0A225WT60_9STRA</name>
<keyword evidence="2" id="KW-1185">Reference proteome</keyword>
<dbReference type="EMBL" id="NBNE01000287">
    <property type="protein sequence ID" value="OWZ20812.1"/>
    <property type="molecule type" value="Genomic_DNA"/>
</dbReference>
<accession>A0A225WT60</accession>
<gene>
    <name evidence="1" type="ORF">PHMEG_0004723</name>
</gene>
<dbReference type="AlphaFoldDB" id="A0A225WT60"/>
<sequence>MEVKRSSAPTALNTNSVVESSAITLLFGSRIVRLHGYQYYIFVKPKGCHNHALSRELWEY</sequence>
<proteinExistence type="predicted"/>